<feature type="region of interest" description="Disordered" evidence="1">
    <location>
        <begin position="79"/>
        <end position="99"/>
    </location>
</feature>
<dbReference type="KEGG" id="roy:G3A56_02390"/>
<proteinExistence type="predicted"/>
<protein>
    <submittedName>
        <fullName evidence="2">Uncharacterized protein</fullName>
    </submittedName>
</protein>
<dbReference type="EMBL" id="CP048632">
    <property type="protein sequence ID" value="QIB36981.1"/>
    <property type="molecule type" value="Genomic_DNA"/>
</dbReference>
<gene>
    <name evidence="2" type="ORF">G3A56_02390</name>
</gene>
<sequence length="99" mass="11274">MLKSEIDENFEKWWGTVRGATDQDKARMRLAFVAGCQFVESAKPKTYRFQSGRWIINVQATSKREAKVIASAKLTQRATKLQASPPPGGWKLRELEIHP</sequence>
<name>A0A7L5BDS6_9HYPH</name>
<accession>A0A7L5BDS6</accession>
<evidence type="ECO:0000313" key="2">
    <source>
        <dbReference type="EMBL" id="QIB36981.1"/>
    </source>
</evidence>
<evidence type="ECO:0000313" key="3">
    <source>
        <dbReference type="Proteomes" id="UP000464865"/>
    </source>
</evidence>
<dbReference type="RefSeq" id="WP_164056129.1">
    <property type="nucleotide sequence ID" value="NZ_CP048632.1"/>
</dbReference>
<reference evidence="2 3" key="1">
    <citation type="submission" date="2020-02" db="EMBL/GenBank/DDBJ databases">
        <title>Plant-Promoting Endophytic Bacterium Rhizobium oryzihabitans sp. nov., Isolated from the Root of Rice.</title>
        <authorList>
            <person name="zhao J."/>
            <person name="Zhang G."/>
        </authorList>
    </citation>
    <scope>NUCLEOTIDE SEQUENCE [LARGE SCALE GENOMIC DNA]</scope>
    <source>
        <strain evidence="2 3">M15</strain>
    </source>
</reference>
<dbReference type="Proteomes" id="UP000464865">
    <property type="component" value="Chromosome M15-11"/>
</dbReference>
<evidence type="ECO:0000256" key="1">
    <source>
        <dbReference type="SAM" id="MobiDB-lite"/>
    </source>
</evidence>
<organism evidence="2 3">
    <name type="scientific">Rhizobium oryzihabitans</name>
    <dbReference type="NCBI Taxonomy" id="2267833"/>
    <lineage>
        <taxon>Bacteria</taxon>
        <taxon>Pseudomonadati</taxon>
        <taxon>Pseudomonadota</taxon>
        <taxon>Alphaproteobacteria</taxon>
        <taxon>Hyphomicrobiales</taxon>
        <taxon>Rhizobiaceae</taxon>
        <taxon>Rhizobium/Agrobacterium group</taxon>
        <taxon>Rhizobium</taxon>
    </lineage>
</organism>
<dbReference type="AlphaFoldDB" id="A0A7L5BDS6"/>
<keyword evidence="3" id="KW-1185">Reference proteome</keyword>